<evidence type="ECO:0000313" key="3">
    <source>
        <dbReference type="Proteomes" id="UP000318431"/>
    </source>
</evidence>
<accession>A0A562R7T0</accession>
<protein>
    <submittedName>
        <fullName evidence="2">Uncharacterized protein (TIGR03790 family)</fullName>
    </submittedName>
</protein>
<proteinExistence type="predicted"/>
<comment type="caution">
    <text evidence="2">The sequence shown here is derived from an EMBL/GenBank/DDBJ whole genome shotgun (WGS) entry which is preliminary data.</text>
</comment>
<gene>
    <name evidence="2" type="ORF">IP91_02535</name>
</gene>
<name>A0A562R7T0_9BURK</name>
<dbReference type="OrthoDB" id="420256at2"/>
<feature type="chain" id="PRO_5021908830" evidence="1">
    <location>
        <begin position="22"/>
        <end position="335"/>
    </location>
</feature>
<organism evidence="2 3">
    <name type="scientific">Pseudoduganella lurida</name>
    <dbReference type="NCBI Taxonomy" id="1036180"/>
    <lineage>
        <taxon>Bacteria</taxon>
        <taxon>Pseudomonadati</taxon>
        <taxon>Pseudomonadota</taxon>
        <taxon>Betaproteobacteria</taxon>
        <taxon>Burkholderiales</taxon>
        <taxon>Oxalobacteraceae</taxon>
        <taxon>Telluria group</taxon>
        <taxon>Pseudoduganella</taxon>
    </lineage>
</organism>
<keyword evidence="1" id="KW-0732">Signal</keyword>
<evidence type="ECO:0000313" key="2">
    <source>
        <dbReference type="EMBL" id="TWI65129.1"/>
    </source>
</evidence>
<dbReference type="EMBL" id="VLLB01000004">
    <property type="protein sequence ID" value="TWI65129.1"/>
    <property type="molecule type" value="Genomic_DNA"/>
</dbReference>
<dbReference type="RefSeq" id="WP_145649388.1">
    <property type="nucleotide sequence ID" value="NZ_VLLB01000004.1"/>
</dbReference>
<evidence type="ECO:0000256" key="1">
    <source>
        <dbReference type="SAM" id="SignalP"/>
    </source>
</evidence>
<feature type="signal peptide" evidence="1">
    <location>
        <begin position="1"/>
        <end position="21"/>
    </location>
</feature>
<keyword evidence="3" id="KW-1185">Reference proteome</keyword>
<dbReference type="AlphaFoldDB" id="A0A562R7T0"/>
<reference evidence="2 3" key="1">
    <citation type="journal article" date="2015" name="Stand. Genomic Sci.">
        <title>Genomic Encyclopedia of Bacterial and Archaeal Type Strains, Phase III: the genomes of soil and plant-associated and newly described type strains.</title>
        <authorList>
            <person name="Whitman W.B."/>
            <person name="Woyke T."/>
            <person name="Klenk H.P."/>
            <person name="Zhou Y."/>
            <person name="Lilburn T.G."/>
            <person name="Beck B.J."/>
            <person name="De Vos P."/>
            <person name="Vandamme P."/>
            <person name="Eisen J.A."/>
            <person name="Garrity G."/>
            <person name="Hugenholtz P."/>
            <person name="Kyrpides N.C."/>
        </authorList>
    </citation>
    <scope>NUCLEOTIDE SEQUENCE [LARGE SCALE GENOMIC DNA]</scope>
    <source>
        <strain evidence="2 3">CGMCC 1.10822</strain>
    </source>
</reference>
<dbReference type="Proteomes" id="UP000318431">
    <property type="component" value="Unassembled WGS sequence"/>
</dbReference>
<sequence>MRFAHALIFLSVLLAGSASHAAPALQPAQLGLVVNDDEPNSVELGEYYRTAHGIPEANIVHVRIPNRPRKLTAEQFAKLKADIDSKLGADVQAVLMVWTAPYAVECNGITAALALGFDPDQCVKTCAAGKPSAYFNGSMAPAQAQPGMRLAMLLPTESVEAGKALVDRGKSSGFRVPAAGAYYLVTSENARNSRAQFFPASGAVPQRKLAIHTLREEAIEGKRDIMIYQTGKARVDKLETLGFLPGALADHLTSFGGDLLGEGQMSSLRWLEAGATASYGTVSEPCNFWQKFPNPSVLLRHYLGGATAIEAYWRSVAWPAQGVFIGDPLAAPYRR</sequence>
<dbReference type="InterPro" id="IPR022265">
    <property type="entry name" value="CHP03790"/>
</dbReference>
<dbReference type="NCBIfam" id="TIGR03790">
    <property type="entry name" value="TIGR03790 family protein"/>
    <property type="match status" value="1"/>
</dbReference>